<dbReference type="AlphaFoldDB" id="D0QR36"/>
<organism evidence="2">
    <name type="scientific">Bathymodiolus azoricus</name>
    <name type="common">Mussel</name>
    <dbReference type="NCBI Taxonomy" id="150808"/>
    <lineage>
        <taxon>Eukaryota</taxon>
        <taxon>Metazoa</taxon>
        <taxon>Spiralia</taxon>
        <taxon>Lophotrochozoa</taxon>
        <taxon>Mollusca</taxon>
        <taxon>Bivalvia</taxon>
        <taxon>Autobranchia</taxon>
        <taxon>Pteriomorphia</taxon>
        <taxon>Mytilida</taxon>
        <taxon>Mytiloidea</taxon>
        <taxon>Mytilidae</taxon>
        <taxon>Bathymodiolinae</taxon>
        <taxon>Bathymodiolus</taxon>
    </lineage>
</organism>
<dbReference type="InterPro" id="IPR036465">
    <property type="entry name" value="vWFA_dom_sf"/>
</dbReference>
<dbReference type="PANTHER" id="PTHR24020:SF84">
    <property type="entry name" value="VWFA DOMAIN-CONTAINING PROTEIN"/>
    <property type="match status" value="1"/>
</dbReference>
<dbReference type="EMBL" id="FJ767017">
    <property type="protein sequence ID" value="ACY38967.1"/>
    <property type="molecule type" value="Genomic_DNA"/>
</dbReference>
<dbReference type="InterPro" id="IPR002035">
    <property type="entry name" value="VWF_A"/>
</dbReference>
<keyword evidence="2" id="KW-0176">Collagen</keyword>
<accession>D0QR36</accession>
<evidence type="ECO:0000259" key="1">
    <source>
        <dbReference type="PROSITE" id="PS50234"/>
    </source>
</evidence>
<feature type="non-terminal residue" evidence="2">
    <location>
        <position position="94"/>
    </location>
</feature>
<feature type="domain" description="VWFA" evidence="1">
    <location>
        <begin position="1"/>
        <end position="94"/>
    </location>
</feature>
<dbReference type="InterPro" id="IPR050525">
    <property type="entry name" value="ECM_Assembly_Org"/>
</dbReference>
<dbReference type="Gene3D" id="3.40.50.410">
    <property type="entry name" value="von Willebrand factor, type A domain"/>
    <property type="match status" value="1"/>
</dbReference>
<evidence type="ECO:0000313" key="2">
    <source>
        <dbReference type="EMBL" id="ACY38967.1"/>
    </source>
</evidence>
<sequence>TFSDQPKIKFHLYDYRSKTAMANAISDIKWKGGNTFLDRALAMERRRGLNPRYGSRPDVPQIAVIITDGVSTDPRKTRKELKKLHAQNYILYAI</sequence>
<dbReference type="Pfam" id="PF00092">
    <property type="entry name" value="VWA"/>
    <property type="match status" value="1"/>
</dbReference>
<dbReference type="PROSITE" id="PS50234">
    <property type="entry name" value="VWFA"/>
    <property type="match status" value="1"/>
</dbReference>
<dbReference type="SUPFAM" id="SSF53300">
    <property type="entry name" value="vWA-like"/>
    <property type="match status" value="1"/>
</dbReference>
<proteinExistence type="predicted"/>
<protein>
    <submittedName>
        <fullName evidence="2">Collagen</fullName>
    </submittedName>
</protein>
<dbReference type="PANTHER" id="PTHR24020">
    <property type="entry name" value="COLLAGEN ALPHA"/>
    <property type="match status" value="1"/>
</dbReference>
<dbReference type="GO" id="GO:0005581">
    <property type="term" value="C:collagen trimer"/>
    <property type="evidence" value="ECO:0007669"/>
    <property type="project" value="UniProtKB-KW"/>
</dbReference>
<name>D0QR36_BATAZ</name>
<feature type="non-terminal residue" evidence="2">
    <location>
        <position position="1"/>
    </location>
</feature>
<reference evidence="2" key="1">
    <citation type="journal article" date="2009" name="PLoS ONE">
        <title>Speciation in the deep sea: multi-locus analysis of divergence and gene flow between two hybridizing species of hydrothermal vent mussels.</title>
        <authorList>
            <person name="Faure B."/>
            <person name="Jollivet D."/>
            <person name="Tanguy A."/>
            <person name="Bonhomme F."/>
            <person name="Bierne N."/>
        </authorList>
    </citation>
    <scope>NUCLEOTIDE SEQUENCE</scope>
    <source>
        <strain evidence="2">BaMG_44a</strain>
    </source>
</reference>